<proteinExistence type="predicted"/>
<protein>
    <recommendedName>
        <fullName evidence="2">ABC-three component systems C-terminal domain-containing protein</fullName>
    </recommendedName>
</protein>
<dbReference type="AlphaFoldDB" id="A0A1C4Y6H1"/>
<evidence type="ECO:0000313" key="4">
    <source>
        <dbReference type="Proteomes" id="UP000198797"/>
    </source>
</evidence>
<gene>
    <name evidence="3" type="ORF">GA0070216_105412</name>
</gene>
<sequence>MLRASGSGPVRSSGCRLGDMSSGEHNASGSMVGYLYQADWCLLELIRRGPDRPDLAISLEMHDDVAWDEGGTPRELLQTKHHLNSNAGLGDKDKDLWKTVLVWINAGSPGDSHGPRLGLVSTSVAADDSAAGLLRPDERRKTDEALRRLDKAAAESTNEVTKKAREKYLALTPAERGAFVERIFVLDRAPRIGDVESELRKALWNALPTDHEDMFMGLVWKWWHGVSLDMLQGRRSGITAAAARAEIAGIRNRFGDDDLPTTVELADVDTKGVLLAHENSPFVHQLRWVRCNSVNLRKAIIDYYRAVEQTVAWVDDDLIGLHELKRFEEELRDEWERHFADMVEDLGESASDDEKIAVGKNLLRQLRDSTSVSVRPKYNDAFFARGKRHELADRGSVGWHPDFQALMENLMISTARQSQA</sequence>
<accession>A0A1C4Y6H1</accession>
<dbReference type="Pfam" id="PF20283">
    <property type="entry name" value="CTD7"/>
    <property type="match status" value="1"/>
</dbReference>
<feature type="region of interest" description="Disordered" evidence="1">
    <location>
        <begin position="1"/>
        <end position="21"/>
    </location>
</feature>
<name>A0A1C4Y6H1_9ACTN</name>
<dbReference type="Proteomes" id="UP000198797">
    <property type="component" value="Unassembled WGS sequence"/>
</dbReference>
<evidence type="ECO:0000259" key="2">
    <source>
        <dbReference type="Pfam" id="PF20283"/>
    </source>
</evidence>
<evidence type="ECO:0000313" key="3">
    <source>
        <dbReference type="EMBL" id="SCF16323.1"/>
    </source>
</evidence>
<dbReference type="EMBL" id="FMCU01000005">
    <property type="protein sequence ID" value="SCF16323.1"/>
    <property type="molecule type" value="Genomic_DNA"/>
</dbReference>
<dbReference type="STRING" id="121616.GA0070216_105412"/>
<evidence type="ECO:0000256" key="1">
    <source>
        <dbReference type="SAM" id="MobiDB-lite"/>
    </source>
</evidence>
<feature type="domain" description="ABC-three component systems C-terminal" evidence="2">
    <location>
        <begin position="282"/>
        <end position="406"/>
    </location>
</feature>
<keyword evidence="4" id="KW-1185">Reference proteome</keyword>
<dbReference type="InterPro" id="IPR046913">
    <property type="entry name" value="ABC-3C_CTD7"/>
</dbReference>
<reference evidence="4" key="1">
    <citation type="submission" date="2016-06" db="EMBL/GenBank/DDBJ databases">
        <authorList>
            <person name="Varghese N."/>
            <person name="Submissions Spin"/>
        </authorList>
    </citation>
    <scope>NUCLEOTIDE SEQUENCE [LARGE SCALE GENOMIC DNA]</scope>
    <source>
        <strain evidence="4">DSM 44100</strain>
    </source>
</reference>
<organism evidence="3 4">
    <name type="scientific">Micromonospora matsumotoense</name>
    <dbReference type="NCBI Taxonomy" id="121616"/>
    <lineage>
        <taxon>Bacteria</taxon>
        <taxon>Bacillati</taxon>
        <taxon>Actinomycetota</taxon>
        <taxon>Actinomycetes</taxon>
        <taxon>Micromonosporales</taxon>
        <taxon>Micromonosporaceae</taxon>
        <taxon>Micromonospora</taxon>
    </lineage>
</organism>